<dbReference type="AlphaFoldDB" id="Q6ZHG8"/>
<accession>Q6ZHG8</accession>
<gene>
    <name evidence="2" type="primary">OJ1353_F08.14</name>
</gene>
<organism evidence="2 3">
    <name type="scientific">Oryza sativa subsp. japonica</name>
    <name type="common">Rice</name>
    <dbReference type="NCBI Taxonomy" id="39947"/>
    <lineage>
        <taxon>Eukaryota</taxon>
        <taxon>Viridiplantae</taxon>
        <taxon>Streptophyta</taxon>
        <taxon>Embryophyta</taxon>
        <taxon>Tracheophyta</taxon>
        <taxon>Spermatophyta</taxon>
        <taxon>Magnoliopsida</taxon>
        <taxon>Liliopsida</taxon>
        <taxon>Poales</taxon>
        <taxon>Poaceae</taxon>
        <taxon>BOP clade</taxon>
        <taxon>Oryzoideae</taxon>
        <taxon>Oryzeae</taxon>
        <taxon>Oryzinae</taxon>
        <taxon>Oryza</taxon>
        <taxon>Oryza sativa</taxon>
    </lineage>
</organism>
<sequence>MASVIDICPSVWNLILAMQLQCEKQKGRSNCDAGKILSHRGHGTESVCKIAGERDGDRSVTRDAPSIPAD</sequence>
<reference evidence="3" key="2">
    <citation type="journal article" date="2008" name="Nucleic Acids Res.">
        <title>The rice annotation project database (RAP-DB): 2008 update.</title>
        <authorList>
            <consortium name="The rice annotation project (RAP)"/>
        </authorList>
    </citation>
    <scope>GENOME REANNOTATION</scope>
    <source>
        <strain evidence="3">cv. Nipponbare</strain>
    </source>
</reference>
<evidence type="ECO:0000313" key="3">
    <source>
        <dbReference type="Proteomes" id="UP000000763"/>
    </source>
</evidence>
<protein>
    <submittedName>
        <fullName evidence="2">Uncharacterized protein</fullName>
    </submittedName>
</protein>
<reference evidence="3" key="1">
    <citation type="journal article" date="2005" name="Nature">
        <title>The map-based sequence of the rice genome.</title>
        <authorList>
            <consortium name="International rice genome sequencing project (IRGSP)"/>
            <person name="Matsumoto T."/>
            <person name="Wu J."/>
            <person name="Kanamori H."/>
            <person name="Katayose Y."/>
            <person name="Fujisawa M."/>
            <person name="Namiki N."/>
            <person name="Mizuno H."/>
            <person name="Yamamoto K."/>
            <person name="Antonio B.A."/>
            <person name="Baba T."/>
            <person name="Sakata K."/>
            <person name="Nagamura Y."/>
            <person name="Aoki H."/>
            <person name="Arikawa K."/>
            <person name="Arita K."/>
            <person name="Bito T."/>
            <person name="Chiden Y."/>
            <person name="Fujitsuka N."/>
            <person name="Fukunaka R."/>
            <person name="Hamada M."/>
            <person name="Harada C."/>
            <person name="Hayashi A."/>
            <person name="Hijishita S."/>
            <person name="Honda M."/>
            <person name="Hosokawa S."/>
            <person name="Ichikawa Y."/>
            <person name="Idonuma A."/>
            <person name="Iijima M."/>
            <person name="Ikeda M."/>
            <person name="Ikeno M."/>
            <person name="Ito K."/>
            <person name="Ito S."/>
            <person name="Ito T."/>
            <person name="Ito Y."/>
            <person name="Ito Y."/>
            <person name="Iwabuchi A."/>
            <person name="Kamiya K."/>
            <person name="Karasawa W."/>
            <person name="Kurita K."/>
            <person name="Katagiri S."/>
            <person name="Kikuta A."/>
            <person name="Kobayashi H."/>
            <person name="Kobayashi N."/>
            <person name="Machita K."/>
            <person name="Maehara T."/>
            <person name="Masukawa M."/>
            <person name="Mizubayashi T."/>
            <person name="Mukai Y."/>
            <person name="Nagasaki H."/>
            <person name="Nagata Y."/>
            <person name="Naito S."/>
            <person name="Nakashima M."/>
            <person name="Nakama Y."/>
            <person name="Nakamichi Y."/>
            <person name="Nakamura M."/>
            <person name="Meguro A."/>
            <person name="Negishi M."/>
            <person name="Ohta I."/>
            <person name="Ohta T."/>
            <person name="Okamoto M."/>
            <person name="Ono N."/>
            <person name="Saji S."/>
            <person name="Sakaguchi M."/>
            <person name="Sakai K."/>
            <person name="Shibata M."/>
            <person name="Shimokawa T."/>
            <person name="Song J."/>
            <person name="Takazaki Y."/>
            <person name="Terasawa K."/>
            <person name="Tsugane M."/>
            <person name="Tsuji K."/>
            <person name="Ueda S."/>
            <person name="Waki K."/>
            <person name="Yamagata H."/>
            <person name="Yamamoto M."/>
            <person name="Yamamoto S."/>
            <person name="Yamane H."/>
            <person name="Yoshiki S."/>
            <person name="Yoshihara R."/>
            <person name="Yukawa K."/>
            <person name="Zhong H."/>
            <person name="Yano M."/>
            <person name="Yuan Q."/>
            <person name="Ouyang S."/>
            <person name="Liu J."/>
            <person name="Jones K.M."/>
            <person name="Gansberger K."/>
            <person name="Moffat K."/>
            <person name="Hill J."/>
            <person name="Bera J."/>
            <person name="Fadrosh D."/>
            <person name="Jin S."/>
            <person name="Johri S."/>
            <person name="Kim M."/>
            <person name="Overton L."/>
            <person name="Reardon M."/>
            <person name="Tsitrin T."/>
            <person name="Vuong H."/>
            <person name="Weaver B."/>
            <person name="Ciecko A."/>
            <person name="Tallon L."/>
            <person name="Jackson J."/>
            <person name="Pai G."/>
            <person name="Aken S.V."/>
            <person name="Utterback T."/>
            <person name="Reidmuller S."/>
            <person name="Feldblyum T."/>
            <person name="Hsiao J."/>
            <person name="Zismann V."/>
            <person name="Iobst S."/>
            <person name="de Vazeille A.R."/>
            <person name="Buell C.R."/>
            <person name="Ying K."/>
            <person name="Li Y."/>
            <person name="Lu T."/>
            <person name="Huang Y."/>
            <person name="Zhao Q."/>
            <person name="Feng Q."/>
            <person name="Zhang L."/>
            <person name="Zhu J."/>
            <person name="Weng Q."/>
            <person name="Mu J."/>
            <person name="Lu Y."/>
            <person name="Fan D."/>
            <person name="Liu Y."/>
            <person name="Guan J."/>
            <person name="Zhang Y."/>
            <person name="Yu S."/>
            <person name="Liu X."/>
            <person name="Zhang Y."/>
            <person name="Hong G."/>
            <person name="Han B."/>
            <person name="Choisne N."/>
            <person name="Demange N."/>
            <person name="Orjeda G."/>
            <person name="Samain S."/>
            <person name="Cattolico L."/>
            <person name="Pelletier E."/>
            <person name="Couloux A."/>
            <person name="Segurens B."/>
            <person name="Wincker P."/>
            <person name="D'Hont A."/>
            <person name="Scarpelli C."/>
            <person name="Weissenbach J."/>
            <person name="Salanoubat M."/>
            <person name="Quetier F."/>
            <person name="Yu Y."/>
            <person name="Kim H.R."/>
            <person name="Rambo T."/>
            <person name="Currie J."/>
            <person name="Collura K."/>
            <person name="Luo M."/>
            <person name="Yang T."/>
            <person name="Ammiraju J.S.S."/>
            <person name="Engler F."/>
            <person name="Soderlund C."/>
            <person name="Wing R.A."/>
            <person name="Palmer L.E."/>
            <person name="de la Bastide M."/>
            <person name="Spiegel L."/>
            <person name="Nascimento L."/>
            <person name="Zutavern T."/>
            <person name="O'Shaughnessy A."/>
            <person name="Dike S."/>
            <person name="Dedhia N."/>
            <person name="Preston R."/>
            <person name="Balija V."/>
            <person name="McCombie W.R."/>
            <person name="Chow T."/>
            <person name="Chen H."/>
            <person name="Chung M."/>
            <person name="Chen C."/>
            <person name="Shaw J."/>
            <person name="Wu H."/>
            <person name="Hsiao K."/>
            <person name="Chao Y."/>
            <person name="Chu M."/>
            <person name="Cheng C."/>
            <person name="Hour A."/>
            <person name="Lee P."/>
            <person name="Lin S."/>
            <person name="Lin Y."/>
            <person name="Liou J."/>
            <person name="Liu S."/>
            <person name="Hsing Y."/>
            <person name="Raghuvanshi S."/>
            <person name="Mohanty A."/>
            <person name="Bharti A.K."/>
            <person name="Gaur A."/>
            <person name="Gupta V."/>
            <person name="Kumar D."/>
            <person name="Ravi V."/>
            <person name="Vij S."/>
            <person name="Kapur A."/>
            <person name="Khurana P."/>
            <person name="Khurana P."/>
            <person name="Khurana J.P."/>
            <person name="Tyagi A.K."/>
            <person name="Gaikwad K."/>
            <person name="Singh A."/>
            <person name="Dalal V."/>
            <person name="Srivastava S."/>
            <person name="Dixit A."/>
            <person name="Pal A.K."/>
            <person name="Ghazi I.A."/>
            <person name="Yadav M."/>
            <person name="Pandit A."/>
            <person name="Bhargava A."/>
            <person name="Sureshbabu K."/>
            <person name="Batra K."/>
            <person name="Sharma T.R."/>
            <person name="Mohapatra T."/>
            <person name="Singh N.K."/>
            <person name="Messing J."/>
            <person name="Nelson A.B."/>
            <person name="Fuks G."/>
            <person name="Kavchok S."/>
            <person name="Keizer G."/>
            <person name="Linton E."/>
            <person name="Llaca V."/>
            <person name="Song R."/>
            <person name="Tanyolac B."/>
            <person name="Young S."/>
            <person name="Ho-Il K."/>
            <person name="Hahn J.H."/>
            <person name="Sangsakoo G."/>
            <person name="Vanavichit A."/>
            <person name="de Mattos Luiz.A.T."/>
            <person name="Zimmer P.D."/>
            <person name="Malone G."/>
            <person name="Dellagostin O."/>
            <person name="de Oliveira A.C."/>
            <person name="Bevan M."/>
            <person name="Bancroft I."/>
            <person name="Minx P."/>
            <person name="Cordum H."/>
            <person name="Wilson R."/>
            <person name="Cheng Z."/>
            <person name="Jin W."/>
            <person name="Jiang J."/>
            <person name="Leong S.A."/>
            <person name="Iwama H."/>
            <person name="Gojobori T."/>
            <person name="Itoh T."/>
            <person name="Niimura Y."/>
            <person name="Fujii Y."/>
            <person name="Habara T."/>
            <person name="Sakai H."/>
            <person name="Sato Y."/>
            <person name="Wilson G."/>
            <person name="Kumar K."/>
            <person name="McCouch S."/>
            <person name="Juretic N."/>
            <person name="Hoen D."/>
            <person name="Wright S."/>
            <person name="Bruskiewich R."/>
            <person name="Bureau T."/>
            <person name="Miyao A."/>
            <person name="Hirochika H."/>
            <person name="Nishikawa T."/>
            <person name="Kadowaki K."/>
            <person name="Sugiura M."/>
            <person name="Burr B."/>
            <person name="Sasaki T."/>
        </authorList>
    </citation>
    <scope>NUCLEOTIDE SEQUENCE [LARGE SCALE GENOMIC DNA]</scope>
    <source>
        <strain evidence="3">cv. Nipponbare</strain>
    </source>
</reference>
<feature type="region of interest" description="Disordered" evidence="1">
    <location>
        <begin position="51"/>
        <end position="70"/>
    </location>
</feature>
<evidence type="ECO:0000313" key="2">
    <source>
        <dbReference type="EMBL" id="BAD16852.1"/>
    </source>
</evidence>
<name>Q6ZHG8_ORYSJ</name>
<proteinExistence type="predicted"/>
<dbReference type="EMBL" id="AP004058">
    <property type="protein sequence ID" value="BAD16852.1"/>
    <property type="molecule type" value="Genomic_DNA"/>
</dbReference>
<feature type="compositionally biased region" description="Basic and acidic residues" evidence="1">
    <location>
        <begin position="51"/>
        <end position="61"/>
    </location>
</feature>
<evidence type="ECO:0000256" key="1">
    <source>
        <dbReference type="SAM" id="MobiDB-lite"/>
    </source>
</evidence>
<dbReference type="Proteomes" id="UP000000763">
    <property type="component" value="Chromosome 2"/>
</dbReference>